<dbReference type="SUPFAM" id="SSF54184">
    <property type="entry name" value="Penicillin-binding protein 2x (pbp-2x), c-terminal domain"/>
    <property type="match status" value="2"/>
</dbReference>
<organism evidence="6 7">
    <name type="scientific">Limosilactobacillus mucosae LM1</name>
    <dbReference type="NCBI Taxonomy" id="1130798"/>
    <lineage>
        <taxon>Bacteria</taxon>
        <taxon>Bacillati</taxon>
        <taxon>Bacillota</taxon>
        <taxon>Bacilli</taxon>
        <taxon>Lactobacillales</taxon>
        <taxon>Lactobacillaceae</taxon>
        <taxon>Limosilactobacillus</taxon>
    </lineage>
</organism>
<dbReference type="PANTHER" id="PTHR30627">
    <property type="entry name" value="PEPTIDOGLYCAN D,D-TRANSPEPTIDASE"/>
    <property type="match status" value="1"/>
</dbReference>
<evidence type="ECO:0000313" key="7">
    <source>
        <dbReference type="Proteomes" id="UP000003645"/>
    </source>
</evidence>
<dbReference type="InterPro" id="IPR036138">
    <property type="entry name" value="PBP_dimer_sf"/>
</dbReference>
<dbReference type="CDD" id="cd06576">
    <property type="entry name" value="PASTA_Pbp2x-like_1"/>
    <property type="match status" value="1"/>
</dbReference>
<sequence length="714" mass="77900">MKNQQQRTIGKNQKNRKMFGIALFLTFFCIFVLFVVRFFVIATTKDVQNRNLQTMASRMYTSKRIIEAKRGTIYDAQGNALAQDTKTYTVTAVLSHQSLTAKGKPNYVTNKKKAAKVLAKYLDITEKKALSIMSPKRKNVYQVEFGTAGSGISVNTMKKIKAQHVTGLQFTSTPSRQYPAGEFASQLIGLATAKTNDKTGQTKLVGRLGLESYFNKNLTGINGLKEIKQDVYGYQLADSQVKGRPAKDGADVYTTLDNRTQQQLETLITKAEKETQASSMTAVVMEAKTGKILAATQRPNVNSSTPVWRNALVQDTYEPGSTMKVLALAAAIDSGNFNPEAVHKSGTWELGGGKITDWNTAGWGNITYKEGFYCSSNVAFAHIEQDMGSATWKKYIQKFGLLKNVGVYGMSGESKGYTSYKGTLEQANTAFGQGITVNVMQMMQAFSAIANNGTMVKPYFIKKIVASDGKTLEKTKPQTIGHPVSQATAKKVLHYMQGVIYNKNGTGQVYKISGYRIAGKTGTAQIGSSHGYETGSTNYLYSFVGMAPAKNPKYVVYITMKQPQHITKAAEQYMAEVVNPVTKQLLDRAAAKDSKHQGVVKLPNVVGLSAADAQKKLQNKKLNVVVLGNGKKVKKQSATKGSSVIINERVFLLTGGQVTMPDISGWSQSDVSRFAQLLGLKLKSTGGGYAVSQSIKANTVLKEGDALQVRYKAK</sequence>
<accession>A0A0D4CLV5</accession>
<dbReference type="Pfam" id="PF03793">
    <property type="entry name" value="PASTA"/>
    <property type="match status" value="2"/>
</dbReference>
<dbReference type="KEGG" id="lmu:LBLM1_07930"/>
<dbReference type="Gene3D" id="3.90.1310.10">
    <property type="entry name" value="Penicillin-binding protein 2a (Domain 2)"/>
    <property type="match status" value="1"/>
</dbReference>
<dbReference type="GO" id="GO:0071555">
    <property type="term" value="P:cell wall organization"/>
    <property type="evidence" value="ECO:0007669"/>
    <property type="project" value="TreeGrafter"/>
</dbReference>
<dbReference type="Gene3D" id="2.20.70.70">
    <property type="match status" value="1"/>
</dbReference>
<dbReference type="HOGENOM" id="CLU_009289_6_1_9"/>
<evidence type="ECO:0000256" key="2">
    <source>
        <dbReference type="ARBA" id="ARBA00007171"/>
    </source>
</evidence>
<keyword evidence="3 4" id="KW-0472">Membrane</keyword>
<evidence type="ECO:0000256" key="4">
    <source>
        <dbReference type="SAM" id="Phobius"/>
    </source>
</evidence>
<evidence type="ECO:0000259" key="5">
    <source>
        <dbReference type="PROSITE" id="PS51178"/>
    </source>
</evidence>
<protein>
    <submittedName>
        <fullName evidence="6">Penicillin-binding protein</fullName>
    </submittedName>
</protein>
<dbReference type="SUPFAM" id="SSF56601">
    <property type="entry name" value="beta-lactamase/transpeptidase-like"/>
    <property type="match status" value="1"/>
</dbReference>
<dbReference type="InterPro" id="IPR001460">
    <property type="entry name" value="PCN-bd_Tpept"/>
</dbReference>
<evidence type="ECO:0000256" key="3">
    <source>
        <dbReference type="ARBA" id="ARBA00023136"/>
    </source>
</evidence>
<dbReference type="Pfam" id="PF03717">
    <property type="entry name" value="PBP_dimer"/>
    <property type="match status" value="1"/>
</dbReference>
<dbReference type="InterPro" id="IPR005311">
    <property type="entry name" value="PBP_dimer"/>
</dbReference>
<dbReference type="InterPro" id="IPR050515">
    <property type="entry name" value="Beta-lactam/transpept"/>
</dbReference>
<dbReference type="OrthoDB" id="9804124at2"/>
<feature type="domain" description="PASTA" evidence="5">
    <location>
        <begin position="657"/>
        <end position="713"/>
    </location>
</feature>
<comment type="similarity">
    <text evidence="2">Belongs to the transpeptidase family.</text>
</comment>
<dbReference type="RefSeq" id="WP_006499698.1">
    <property type="nucleotide sequence ID" value="NZ_CP011013.1"/>
</dbReference>
<feature type="transmembrane region" description="Helical" evidence="4">
    <location>
        <begin position="21"/>
        <end position="40"/>
    </location>
</feature>
<dbReference type="Proteomes" id="UP000003645">
    <property type="component" value="Chromosome"/>
</dbReference>
<name>A0A0D4CLV5_LIMMU</name>
<gene>
    <name evidence="6" type="ORF">LBLM1_07930</name>
</gene>
<proteinExistence type="inferred from homology"/>
<keyword evidence="4" id="KW-1133">Transmembrane helix</keyword>
<feature type="domain" description="PASTA" evidence="5">
    <location>
        <begin position="598"/>
        <end position="656"/>
    </location>
</feature>
<keyword evidence="7" id="KW-1185">Reference proteome</keyword>
<dbReference type="EMBL" id="CP011013">
    <property type="protein sequence ID" value="AJT50920.1"/>
    <property type="molecule type" value="Genomic_DNA"/>
</dbReference>
<dbReference type="Gene3D" id="3.30.70.2110">
    <property type="match status" value="1"/>
</dbReference>
<dbReference type="CDD" id="cd06575">
    <property type="entry name" value="PASTA_Pbp2x-like_2"/>
    <property type="match status" value="1"/>
</dbReference>
<reference evidence="6 7" key="1">
    <citation type="journal article" date="2012" name="J. Bacteriol.">
        <title>Genome sequence of Lactobacillus mucosae LM1, isolated from piglet feces.</title>
        <authorList>
            <person name="Lee J.H."/>
            <person name="Valeriano V.D."/>
            <person name="Shin Y.R."/>
            <person name="Chae J.P."/>
            <person name="Kim G.B."/>
            <person name="Ham J.S."/>
            <person name="Chun J."/>
            <person name="Kang D.K."/>
        </authorList>
    </citation>
    <scope>NUCLEOTIDE SEQUENCE [LARGE SCALE GENOMIC DNA]</scope>
    <source>
        <strain evidence="6 7">LM1</strain>
    </source>
</reference>
<dbReference type="PROSITE" id="PS51178">
    <property type="entry name" value="PASTA"/>
    <property type="match status" value="2"/>
</dbReference>
<dbReference type="STRING" id="1130798.LBLM1_07930"/>
<dbReference type="Gene3D" id="3.40.710.10">
    <property type="entry name" value="DD-peptidase/beta-lactamase superfamily"/>
    <property type="match status" value="1"/>
</dbReference>
<dbReference type="GO" id="GO:0005886">
    <property type="term" value="C:plasma membrane"/>
    <property type="evidence" value="ECO:0007669"/>
    <property type="project" value="UniProtKB-SubCell"/>
</dbReference>
<keyword evidence="4" id="KW-0812">Transmembrane</keyword>
<dbReference type="SUPFAM" id="SSF56519">
    <property type="entry name" value="Penicillin binding protein dimerisation domain"/>
    <property type="match status" value="1"/>
</dbReference>
<dbReference type="InterPro" id="IPR005543">
    <property type="entry name" value="PASTA_dom"/>
</dbReference>
<dbReference type="GO" id="GO:0008658">
    <property type="term" value="F:penicillin binding"/>
    <property type="evidence" value="ECO:0007669"/>
    <property type="project" value="InterPro"/>
</dbReference>
<dbReference type="Pfam" id="PF00905">
    <property type="entry name" value="Transpeptidase"/>
    <property type="match status" value="1"/>
</dbReference>
<dbReference type="PANTHER" id="PTHR30627:SF26">
    <property type="entry name" value="PENICILLIN-BINDING PROTEIN 2B"/>
    <property type="match status" value="1"/>
</dbReference>
<dbReference type="AlphaFoldDB" id="A0A0D4CLV5"/>
<dbReference type="SMART" id="SM00740">
    <property type="entry name" value="PASTA"/>
    <property type="match status" value="2"/>
</dbReference>
<evidence type="ECO:0000313" key="6">
    <source>
        <dbReference type="EMBL" id="AJT50920.1"/>
    </source>
</evidence>
<comment type="subcellular location">
    <subcellularLocation>
        <location evidence="1">Cell membrane</location>
        <topology evidence="1">Single-pass membrane protein</topology>
    </subcellularLocation>
</comment>
<dbReference type="InterPro" id="IPR012338">
    <property type="entry name" value="Beta-lactam/transpept-like"/>
</dbReference>
<evidence type="ECO:0000256" key="1">
    <source>
        <dbReference type="ARBA" id="ARBA00004162"/>
    </source>
</evidence>